<dbReference type="CDD" id="cd11715">
    <property type="entry name" value="THUMP_AdoMetMT"/>
    <property type="match status" value="1"/>
</dbReference>
<dbReference type="SUPFAM" id="SSF68906">
    <property type="entry name" value="SAP domain"/>
    <property type="match status" value="1"/>
</dbReference>
<dbReference type="GO" id="GO:0008168">
    <property type="term" value="F:methyltransferase activity"/>
    <property type="evidence" value="ECO:0007669"/>
    <property type="project" value="UniProtKB-KW"/>
</dbReference>
<dbReference type="InterPro" id="IPR036361">
    <property type="entry name" value="SAP_dom_sf"/>
</dbReference>
<proteinExistence type="predicted"/>
<dbReference type="SMART" id="SM00981">
    <property type="entry name" value="THUMP"/>
    <property type="match status" value="1"/>
</dbReference>
<keyword evidence="8" id="KW-1185">Reference proteome</keyword>
<dbReference type="EMBL" id="JBBJCI010000367">
    <property type="protein sequence ID" value="KAK7232646.1"/>
    <property type="molecule type" value="Genomic_DNA"/>
</dbReference>
<keyword evidence="1 7" id="KW-0489">Methyltransferase</keyword>
<protein>
    <submittedName>
        <fullName evidence="7">RNA methylase</fullName>
    </submittedName>
</protein>
<dbReference type="PROSITE" id="PS00092">
    <property type="entry name" value="N6_MTASE"/>
    <property type="match status" value="1"/>
</dbReference>
<keyword evidence="3" id="KW-0694">RNA-binding</keyword>
<name>A0ABR1FKQ3_AURAN</name>
<feature type="region of interest" description="Disordered" evidence="4">
    <location>
        <begin position="423"/>
        <end position="448"/>
    </location>
</feature>
<comment type="caution">
    <text evidence="7">The sequence shown here is derived from an EMBL/GenBank/DDBJ whole genome shotgun (WGS) entry which is preliminary data.</text>
</comment>
<evidence type="ECO:0000256" key="3">
    <source>
        <dbReference type="PROSITE-ProRule" id="PRU00529"/>
    </source>
</evidence>
<keyword evidence="2" id="KW-0808">Transferase</keyword>
<evidence type="ECO:0000313" key="8">
    <source>
        <dbReference type="Proteomes" id="UP001363151"/>
    </source>
</evidence>
<feature type="domain" description="THUMP" evidence="6">
    <location>
        <begin position="67"/>
        <end position="184"/>
    </location>
</feature>
<feature type="domain" description="SAP" evidence="5">
    <location>
        <begin position="473"/>
        <end position="507"/>
    </location>
</feature>
<dbReference type="PANTHER" id="PTHR47313">
    <property type="entry name" value="RIBOSOMAL RNA LARGE SUBUNIT METHYLTRANSFERASE K/L"/>
    <property type="match status" value="1"/>
</dbReference>
<gene>
    <name evidence="7" type="ORF">SO694_00035326</name>
</gene>
<dbReference type="Gene3D" id="3.40.50.150">
    <property type="entry name" value="Vaccinia Virus protein VP39"/>
    <property type="match status" value="1"/>
</dbReference>
<dbReference type="InterPro" id="IPR000241">
    <property type="entry name" value="RlmKL-like_Mtase"/>
</dbReference>
<dbReference type="Gene3D" id="3.30.2130.30">
    <property type="match status" value="1"/>
</dbReference>
<evidence type="ECO:0000256" key="4">
    <source>
        <dbReference type="SAM" id="MobiDB-lite"/>
    </source>
</evidence>
<dbReference type="SUPFAM" id="SSF53335">
    <property type="entry name" value="S-adenosyl-L-methionine-dependent methyltransferases"/>
    <property type="match status" value="1"/>
</dbReference>
<dbReference type="InterPro" id="IPR002052">
    <property type="entry name" value="DNA_methylase_N6_adenine_CS"/>
</dbReference>
<dbReference type="Pfam" id="PF22020">
    <property type="entry name" value="RlmL_1st"/>
    <property type="match status" value="1"/>
</dbReference>
<dbReference type="InterPro" id="IPR029063">
    <property type="entry name" value="SAM-dependent_MTases_sf"/>
</dbReference>
<dbReference type="SMART" id="SM00513">
    <property type="entry name" value="SAP"/>
    <property type="match status" value="1"/>
</dbReference>
<dbReference type="InterPro" id="IPR003034">
    <property type="entry name" value="SAP_dom"/>
</dbReference>
<dbReference type="Pfam" id="PF01170">
    <property type="entry name" value="UPF0020"/>
    <property type="match status" value="1"/>
</dbReference>
<dbReference type="Pfam" id="PF02037">
    <property type="entry name" value="SAP"/>
    <property type="match status" value="1"/>
</dbReference>
<dbReference type="PROSITE" id="PS50800">
    <property type="entry name" value="SAP"/>
    <property type="match status" value="1"/>
</dbReference>
<dbReference type="Proteomes" id="UP001363151">
    <property type="component" value="Unassembled WGS sequence"/>
</dbReference>
<evidence type="ECO:0000256" key="1">
    <source>
        <dbReference type="ARBA" id="ARBA00022603"/>
    </source>
</evidence>
<evidence type="ECO:0000256" key="2">
    <source>
        <dbReference type="ARBA" id="ARBA00022679"/>
    </source>
</evidence>
<organism evidence="7 8">
    <name type="scientific">Aureococcus anophagefferens</name>
    <name type="common">Harmful bloom alga</name>
    <dbReference type="NCBI Taxonomy" id="44056"/>
    <lineage>
        <taxon>Eukaryota</taxon>
        <taxon>Sar</taxon>
        <taxon>Stramenopiles</taxon>
        <taxon>Ochrophyta</taxon>
        <taxon>Pelagophyceae</taxon>
        <taxon>Pelagomonadales</taxon>
        <taxon>Pelagomonadaceae</taxon>
        <taxon>Aureococcus</taxon>
    </lineage>
</organism>
<dbReference type="Gene3D" id="1.10.720.30">
    <property type="entry name" value="SAP domain"/>
    <property type="match status" value="1"/>
</dbReference>
<dbReference type="GO" id="GO:0032259">
    <property type="term" value="P:methylation"/>
    <property type="evidence" value="ECO:0007669"/>
    <property type="project" value="UniProtKB-KW"/>
</dbReference>
<dbReference type="InterPro" id="IPR004114">
    <property type="entry name" value="THUMP_dom"/>
</dbReference>
<dbReference type="PROSITE" id="PS51165">
    <property type="entry name" value="THUMP"/>
    <property type="match status" value="1"/>
</dbReference>
<dbReference type="InterPro" id="IPR054170">
    <property type="entry name" value="RlmL_1st"/>
</dbReference>
<accession>A0ABR1FKQ3</accession>
<reference evidence="7 8" key="1">
    <citation type="submission" date="2024-03" db="EMBL/GenBank/DDBJ databases">
        <title>Aureococcus anophagefferens CCMP1851 and Kratosvirus quantuckense: Draft genome of a second virus-susceptible host strain in the model system.</title>
        <authorList>
            <person name="Chase E."/>
            <person name="Truchon A.R."/>
            <person name="Schepens W."/>
            <person name="Wilhelm S.W."/>
        </authorList>
    </citation>
    <scope>NUCLEOTIDE SEQUENCE [LARGE SCALE GENOMIC DNA]</scope>
    <source>
        <strain evidence="7 8">CCMP1851</strain>
    </source>
</reference>
<dbReference type="PANTHER" id="PTHR47313:SF1">
    <property type="entry name" value="RIBOSOMAL RNA LARGE SUBUNIT METHYLTRANSFERASE K_L"/>
    <property type="match status" value="1"/>
</dbReference>
<sequence>MEALKTLRRLCFWLAATSAYRPPLRYFASCCRGLEEVLASELSGPRIRSPEVRVGKSGCEFDGDMGVLLRAGLEARTATKVMELLACEAGVETAQDLYDVARNVPWDALMRVDGTLRVDTTLGRAPSAALTHSHFSSLTVKNAIVDSFRAGNRLGSRPSVDTKACDVPVHLYVDYDEARLYRAVASESLHKRGYRGDVAHKAALRTTVAAGLLYLADWPAKAAAGAVLCDPMCGSGTLPVEAALMARDVAPGLIRAGFGPAGPPSEAPLRFACTTWLDFDGDAWDAALGAALGRALPRAPAQILASDAHDGALRLAKDGARRASVDRDVVFARGDAATLALGATPDVVVSNPPWDGRLDGAEEAWDALGSFLRREAPGATAHALTGNMAVTRNLRMRASSKRKLVSGGVDLRFLKYEVRGGTPKTEAAPAEAEADAAEPEAKPARASRAAPAVVAAAAAAPSPWGAAPSPWGPRRTRLVELKDLLRARKLKVSGRKAELVSRLEAHDVVAR</sequence>
<dbReference type="Pfam" id="PF02926">
    <property type="entry name" value="THUMP"/>
    <property type="match status" value="1"/>
</dbReference>
<evidence type="ECO:0000313" key="7">
    <source>
        <dbReference type="EMBL" id="KAK7232646.1"/>
    </source>
</evidence>
<evidence type="ECO:0000259" key="5">
    <source>
        <dbReference type="PROSITE" id="PS50800"/>
    </source>
</evidence>
<evidence type="ECO:0000259" key="6">
    <source>
        <dbReference type="PROSITE" id="PS51165"/>
    </source>
</evidence>